<dbReference type="FunFam" id="3.30.565.10:FF:000006">
    <property type="entry name" value="Sensor histidine kinase WalK"/>
    <property type="match status" value="1"/>
</dbReference>
<dbReference type="SMART" id="SM00448">
    <property type="entry name" value="REC"/>
    <property type="match status" value="1"/>
</dbReference>
<dbReference type="PROSITE" id="PS50109">
    <property type="entry name" value="HIS_KIN"/>
    <property type="match status" value="1"/>
</dbReference>
<dbReference type="InterPro" id="IPR001789">
    <property type="entry name" value="Sig_transdc_resp-reg_receiver"/>
</dbReference>
<name>A0A5B2VJL9_9BACT</name>
<dbReference type="PROSITE" id="PS50110">
    <property type="entry name" value="RESPONSE_REGULATORY"/>
    <property type="match status" value="1"/>
</dbReference>
<keyword evidence="5" id="KW-0418">Kinase</keyword>
<evidence type="ECO:0000256" key="1">
    <source>
        <dbReference type="ARBA" id="ARBA00000085"/>
    </source>
</evidence>
<dbReference type="InterPro" id="IPR052162">
    <property type="entry name" value="Sensor_kinase/Photoreceptor"/>
</dbReference>
<dbReference type="SUPFAM" id="SSF55874">
    <property type="entry name" value="ATPase domain of HSP90 chaperone/DNA topoisomerase II/histidine kinase"/>
    <property type="match status" value="1"/>
</dbReference>
<dbReference type="PRINTS" id="PR00344">
    <property type="entry name" value="BCTRLSENSOR"/>
</dbReference>
<dbReference type="PANTHER" id="PTHR43304">
    <property type="entry name" value="PHYTOCHROME-LIKE PROTEIN CPH1"/>
    <property type="match status" value="1"/>
</dbReference>
<dbReference type="PANTHER" id="PTHR43304:SF1">
    <property type="entry name" value="PAC DOMAIN-CONTAINING PROTEIN"/>
    <property type="match status" value="1"/>
</dbReference>
<dbReference type="RefSeq" id="WP_149840960.1">
    <property type="nucleotide sequence ID" value="NZ_VUOC01000004.1"/>
</dbReference>
<evidence type="ECO:0000256" key="3">
    <source>
        <dbReference type="ARBA" id="ARBA00022553"/>
    </source>
</evidence>
<dbReference type="InterPro" id="IPR036890">
    <property type="entry name" value="HATPase_C_sf"/>
</dbReference>
<accession>A0A5B2VJL9</accession>
<keyword evidence="4" id="KW-0808">Transferase</keyword>
<evidence type="ECO:0000256" key="4">
    <source>
        <dbReference type="ARBA" id="ARBA00022679"/>
    </source>
</evidence>
<evidence type="ECO:0000313" key="10">
    <source>
        <dbReference type="EMBL" id="KAA2239783.1"/>
    </source>
</evidence>
<sequence>MILIVDDKQENLYSLKALLRLNLYEVDTAASGEEALKRILKNEYELIILDVQMPGMDGYEVAETITGYSRSKDIPIIFLSAVNIDKRFITKGYTSGGVDYVTKPFDPDILLLKVKTFTRLYRQTKELNDIRETLEQKVEERTRELVQANRELEISNGELQQYAFIASHDLQEPLRKIITFSRLVMERFIENIPDAYQYMNKVIMSAERMRNLINDLLSYSRLSDTPRFNSCNLNLVLQETMADLEVVVKEKEAVLHISELPMIEAIPDQMRQLFQNLISNALKFSRKDTAPMIKIWAELTDEPSFEGTTAPTGLYCRIYIADNGIGFDEMYLEKIFQMFQRLHGKGEYDGTGIGLTIVKKIIQQHNGLITAGSREGEGATFIMLLPVKQSVIVQTEPLG</sequence>
<feature type="coiled-coil region" evidence="7">
    <location>
        <begin position="124"/>
        <end position="158"/>
    </location>
</feature>
<reference evidence="10 11" key="2">
    <citation type="submission" date="2019-09" db="EMBL/GenBank/DDBJ databases">
        <authorList>
            <person name="Jin C."/>
        </authorList>
    </citation>
    <scope>NUCLEOTIDE SEQUENCE [LARGE SCALE GENOMIC DNA]</scope>
    <source>
        <strain evidence="10 11">BN140078</strain>
    </source>
</reference>
<evidence type="ECO:0000256" key="2">
    <source>
        <dbReference type="ARBA" id="ARBA00012438"/>
    </source>
</evidence>
<comment type="catalytic activity">
    <reaction evidence="1">
        <text>ATP + protein L-histidine = ADP + protein N-phospho-L-histidine.</text>
        <dbReference type="EC" id="2.7.13.3"/>
    </reaction>
</comment>
<dbReference type="SUPFAM" id="SSF52172">
    <property type="entry name" value="CheY-like"/>
    <property type="match status" value="1"/>
</dbReference>
<dbReference type="EMBL" id="VUOC01000004">
    <property type="protein sequence ID" value="KAA2239783.1"/>
    <property type="molecule type" value="Genomic_DNA"/>
</dbReference>
<dbReference type="SMART" id="SM00388">
    <property type="entry name" value="HisKA"/>
    <property type="match status" value="1"/>
</dbReference>
<dbReference type="Pfam" id="PF00512">
    <property type="entry name" value="HisKA"/>
    <property type="match status" value="1"/>
</dbReference>
<keyword evidence="3 6" id="KW-0597">Phosphoprotein</keyword>
<dbReference type="InterPro" id="IPR003594">
    <property type="entry name" value="HATPase_dom"/>
</dbReference>
<organism evidence="10 11">
    <name type="scientific">Chitinophaga agrisoli</name>
    <dbReference type="NCBI Taxonomy" id="2607653"/>
    <lineage>
        <taxon>Bacteria</taxon>
        <taxon>Pseudomonadati</taxon>
        <taxon>Bacteroidota</taxon>
        <taxon>Chitinophagia</taxon>
        <taxon>Chitinophagales</taxon>
        <taxon>Chitinophagaceae</taxon>
        <taxon>Chitinophaga</taxon>
    </lineage>
</organism>
<evidence type="ECO:0000256" key="7">
    <source>
        <dbReference type="SAM" id="Coils"/>
    </source>
</evidence>
<proteinExistence type="predicted"/>
<dbReference type="AlphaFoldDB" id="A0A5B2VJL9"/>
<dbReference type="GO" id="GO:0000155">
    <property type="term" value="F:phosphorelay sensor kinase activity"/>
    <property type="evidence" value="ECO:0007669"/>
    <property type="project" value="InterPro"/>
</dbReference>
<dbReference type="Pfam" id="PF02518">
    <property type="entry name" value="HATPase_c"/>
    <property type="match status" value="1"/>
</dbReference>
<feature type="domain" description="Response regulatory" evidence="9">
    <location>
        <begin position="1"/>
        <end position="118"/>
    </location>
</feature>
<keyword evidence="11" id="KW-1185">Reference proteome</keyword>
<feature type="domain" description="Histidine kinase" evidence="8">
    <location>
        <begin position="165"/>
        <end position="389"/>
    </location>
</feature>
<dbReference type="InterPro" id="IPR003661">
    <property type="entry name" value="HisK_dim/P_dom"/>
</dbReference>
<dbReference type="EC" id="2.7.13.3" evidence="2"/>
<dbReference type="Proteomes" id="UP000324611">
    <property type="component" value="Unassembled WGS sequence"/>
</dbReference>
<evidence type="ECO:0000256" key="5">
    <source>
        <dbReference type="ARBA" id="ARBA00022777"/>
    </source>
</evidence>
<evidence type="ECO:0000256" key="6">
    <source>
        <dbReference type="PROSITE-ProRule" id="PRU00169"/>
    </source>
</evidence>
<evidence type="ECO:0000313" key="11">
    <source>
        <dbReference type="Proteomes" id="UP000324611"/>
    </source>
</evidence>
<reference evidence="10 11" key="1">
    <citation type="submission" date="2019-09" db="EMBL/GenBank/DDBJ databases">
        <title>Chitinophaga ginsengihumi sp. nov., isolated from soil of ginseng rhizosphere.</title>
        <authorList>
            <person name="Lee J."/>
        </authorList>
    </citation>
    <scope>NUCLEOTIDE SEQUENCE [LARGE SCALE GENOMIC DNA]</scope>
    <source>
        <strain evidence="10 11">BN140078</strain>
    </source>
</reference>
<evidence type="ECO:0000259" key="9">
    <source>
        <dbReference type="PROSITE" id="PS50110"/>
    </source>
</evidence>
<dbReference type="Pfam" id="PF00072">
    <property type="entry name" value="Response_reg"/>
    <property type="match status" value="1"/>
</dbReference>
<dbReference type="InterPro" id="IPR004358">
    <property type="entry name" value="Sig_transdc_His_kin-like_C"/>
</dbReference>
<gene>
    <name evidence="10" type="ORF">F0L74_26700</name>
</gene>
<keyword evidence="7" id="KW-0175">Coiled coil</keyword>
<dbReference type="InterPro" id="IPR036097">
    <property type="entry name" value="HisK_dim/P_sf"/>
</dbReference>
<comment type="caution">
    <text evidence="10">The sequence shown here is derived from an EMBL/GenBank/DDBJ whole genome shotgun (WGS) entry which is preliminary data.</text>
</comment>
<feature type="modified residue" description="4-aspartylphosphate" evidence="6">
    <location>
        <position position="50"/>
    </location>
</feature>
<dbReference type="CDD" id="cd00082">
    <property type="entry name" value="HisKA"/>
    <property type="match status" value="1"/>
</dbReference>
<dbReference type="InterPro" id="IPR011006">
    <property type="entry name" value="CheY-like_superfamily"/>
</dbReference>
<dbReference type="SMART" id="SM00387">
    <property type="entry name" value="HATPase_c"/>
    <property type="match status" value="1"/>
</dbReference>
<evidence type="ECO:0000259" key="8">
    <source>
        <dbReference type="PROSITE" id="PS50109"/>
    </source>
</evidence>
<protein>
    <recommendedName>
        <fullName evidence="2">histidine kinase</fullName>
        <ecNumber evidence="2">2.7.13.3</ecNumber>
    </recommendedName>
</protein>
<dbReference type="Gene3D" id="3.30.565.10">
    <property type="entry name" value="Histidine kinase-like ATPase, C-terminal domain"/>
    <property type="match status" value="1"/>
</dbReference>
<dbReference type="SUPFAM" id="SSF47384">
    <property type="entry name" value="Homodimeric domain of signal transducing histidine kinase"/>
    <property type="match status" value="1"/>
</dbReference>
<dbReference type="Gene3D" id="1.10.287.130">
    <property type="match status" value="1"/>
</dbReference>
<dbReference type="InterPro" id="IPR005467">
    <property type="entry name" value="His_kinase_dom"/>
</dbReference>
<dbReference type="Gene3D" id="3.40.50.2300">
    <property type="match status" value="1"/>
</dbReference>